<keyword evidence="7 12" id="KW-0812">Transmembrane</keyword>
<evidence type="ECO:0000256" key="8">
    <source>
        <dbReference type="ARBA" id="ARBA00022777"/>
    </source>
</evidence>
<feature type="domain" description="Histidine kinase" evidence="13">
    <location>
        <begin position="432"/>
        <end position="648"/>
    </location>
</feature>
<proteinExistence type="predicted"/>
<dbReference type="NCBIfam" id="TIGR00229">
    <property type="entry name" value="sensory_box"/>
    <property type="match status" value="1"/>
</dbReference>
<dbReference type="InterPro" id="IPR004358">
    <property type="entry name" value="Sig_transdc_His_kin-like_C"/>
</dbReference>
<dbReference type="PANTHER" id="PTHR45453:SF1">
    <property type="entry name" value="PHOSPHATE REGULON SENSOR PROTEIN PHOR"/>
    <property type="match status" value="1"/>
</dbReference>
<accession>A0A1G2CVA1</accession>
<evidence type="ECO:0000259" key="14">
    <source>
        <dbReference type="PROSITE" id="PS50112"/>
    </source>
</evidence>
<dbReference type="GO" id="GO:0005886">
    <property type="term" value="C:plasma membrane"/>
    <property type="evidence" value="ECO:0007669"/>
    <property type="project" value="UniProtKB-SubCell"/>
</dbReference>
<evidence type="ECO:0000256" key="10">
    <source>
        <dbReference type="ARBA" id="ARBA00023012"/>
    </source>
</evidence>
<evidence type="ECO:0000256" key="5">
    <source>
        <dbReference type="ARBA" id="ARBA00022553"/>
    </source>
</evidence>
<dbReference type="GO" id="GO:0000155">
    <property type="term" value="F:phosphorelay sensor kinase activity"/>
    <property type="evidence" value="ECO:0007669"/>
    <property type="project" value="TreeGrafter"/>
</dbReference>
<dbReference type="CDD" id="cd18773">
    <property type="entry name" value="PDC1_HK_sensor"/>
    <property type="match status" value="1"/>
</dbReference>
<dbReference type="SMART" id="SM00091">
    <property type="entry name" value="PAS"/>
    <property type="match status" value="1"/>
</dbReference>
<name>A0A1G2CVA1_9BACT</name>
<dbReference type="Proteomes" id="UP000177122">
    <property type="component" value="Unassembled WGS sequence"/>
</dbReference>
<keyword evidence="11 12" id="KW-0472">Membrane</keyword>
<comment type="catalytic activity">
    <reaction evidence="1">
        <text>ATP + protein L-histidine = ADP + protein N-phospho-L-histidine.</text>
        <dbReference type="EC" id="2.7.13.3"/>
    </reaction>
</comment>
<evidence type="ECO:0000313" key="16">
    <source>
        <dbReference type="Proteomes" id="UP000177122"/>
    </source>
</evidence>
<comment type="caution">
    <text evidence="15">The sequence shown here is derived from an EMBL/GenBank/DDBJ whole genome shotgun (WGS) entry which is preliminary data.</text>
</comment>
<dbReference type="CDD" id="cd00075">
    <property type="entry name" value="HATPase"/>
    <property type="match status" value="1"/>
</dbReference>
<evidence type="ECO:0000256" key="6">
    <source>
        <dbReference type="ARBA" id="ARBA00022679"/>
    </source>
</evidence>
<keyword evidence="5" id="KW-0597">Phosphoprotein</keyword>
<dbReference type="CDD" id="cd00130">
    <property type="entry name" value="PAS"/>
    <property type="match status" value="1"/>
</dbReference>
<keyword evidence="9 12" id="KW-1133">Transmembrane helix</keyword>
<dbReference type="Gene3D" id="3.30.450.20">
    <property type="entry name" value="PAS domain"/>
    <property type="match status" value="2"/>
</dbReference>
<evidence type="ECO:0000313" key="15">
    <source>
        <dbReference type="EMBL" id="OGZ05187.1"/>
    </source>
</evidence>
<dbReference type="Pfam" id="PF02743">
    <property type="entry name" value="dCache_1"/>
    <property type="match status" value="1"/>
</dbReference>
<dbReference type="SUPFAM" id="SSF55874">
    <property type="entry name" value="ATPase domain of HSP90 chaperone/DNA topoisomerase II/histidine kinase"/>
    <property type="match status" value="1"/>
</dbReference>
<dbReference type="PROSITE" id="PS50112">
    <property type="entry name" value="PAS"/>
    <property type="match status" value="1"/>
</dbReference>
<feature type="transmembrane region" description="Helical" evidence="12">
    <location>
        <begin position="270"/>
        <end position="292"/>
    </location>
</feature>
<dbReference type="InterPro" id="IPR050351">
    <property type="entry name" value="BphY/WalK/GraS-like"/>
</dbReference>
<dbReference type="AlphaFoldDB" id="A0A1G2CVA1"/>
<evidence type="ECO:0000256" key="9">
    <source>
        <dbReference type="ARBA" id="ARBA00022989"/>
    </source>
</evidence>
<dbReference type="SUPFAM" id="SSF55785">
    <property type="entry name" value="PYP-like sensor domain (PAS domain)"/>
    <property type="match status" value="1"/>
</dbReference>
<comment type="subcellular location">
    <subcellularLocation>
        <location evidence="2">Cell membrane</location>
        <topology evidence="2">Multi-pass membrane protein</topology>
    </subcellularLocation>
</comment>
<dbReference type="InterPro" id="IPR036890">
    <property type="entry name" value="HATPase_C_sf"/>
</dbReference>
<dbReference type="SMART" id="SM00387">
    <property type="entry name" value="HATPase_c"/>
    <property type="match status" value="1"/>
</dbReference>
<dbReference type="InterPro" id="IPR005467">
    <property type="entry name" value="His_kinase_dom"/>
</dbReference>
<keyword evidence="10" id="KW-0902">Two-component regulatory system</keyword>
<feature type="domain" description="PAS" evidence="14">
    <location>
        <begin position="298"/>
        <end position="371"/>
    </location>
</feature>
<dbReference type="Pfam" id="PF02518">
    <property type="entry name" value="HATPase_c"/>
    <property type="match status" value="1"/>
</dbReference>
<evidence type="ECO:0000256" key="7">
    <source>
        <dbReference type="ARBA" id="ARBA00022692"/>
    </source>
</evidence>
<evidence type="ECO:0000256" key="3">
    <source>
        <dbReference type="ARBA" id="ARBA00012438"/>
    </source>
</evidence>
<evidence type="ECO:0000256" key="4">
    <source>
        <dbReference type="ARBA" id="ARBA00022475"/>
    </source>
</evidence>
<dbReference type="InterPro" id="IPR000014">
    <property type="entry name" value="PAS"/>
</dbReference>
<dbReference type="GO" id="GO:0004721">
    <property type="term" value="F:phosphoprotein phosphatase activity"/>
    <property type="evidence" value="ECO:0007669"/>
    <property type="project" value="TreeGrafter"/>
</dbReference>
<keyword evidence="8" id="KW-0418">Kinase</keyword>
<evidence type="ECO:0000256" key="1">
    <source>
        <dbReference type="ARBA" id="ARBA00000085"/>
    </source>
</evidence>
<evidence type="ECO:0000259" key="13">
    <source>
        <dbReference type="PROSITE" id="PS50109"/>
    </source>
</evidence>
<reference evidence="15 16" key="1">
    <citation type="journal article" date="2016" name="Nat. Commun.">
        <title>Thousands of microbial genomes shed light on interconnected biogeochemical processes in an aquifer system.</title>
        <authorList>
            <person name="Anantharaman K."/>
            <person name="Brown C.T."/>
            <person name="Hug L.A."/>
            <person name="Sharon I."/>
            <person name="Castelle C.J."/>
            <person name="Probst A.J."/>
            <person name="Thomas B.C."/>
            <person name="Singh A."/>
            <person name="Wilkins M.J."/>
            <person name="Karaoz U."/>
            <person name="Brodie E.L."/>
            <person name="Williams K.H."/>
            <person name="Hubbard S.S."/>
            <person name="Banfield J.F."/>
        </authorList>
    </citation>
    <scope>NUCLEOTIDE SEQUENCE [LARGE SCALE GENOMIC DNA]</scope>
</reference>
<dbReference type="PANTHER" id="PTHR45453">
    <property type="entry name" value="PHOSPHATE REGULON SENSOR PROTEIN PHOR"/>
    <property type="match status" value="1"/>
</dbReference>
<dbReference type="InterPro" id="IPR035965">
    <property type="entry name" value="PAS-like_dom_sf"/>
</dbReference>
<dbReference type="InterPro" id="IPR033479">
    <property type="entry name" value="dCache_1"/>
</dbReference>
<dbReference type="EC" id="2.7.13.3" evidence="3"/>
<sequence length="648" mass="71768">MVPYILATGYDFVTYRNVLRTDVYERSAALVEHTKSIVTPRLDLLEDLVITHASKANIVNYTKEAKWDKNSLLLGNIAMGNSDVVGVALLDPAGILIDVYPADPSIIGQSRADREWYKNITVTGKLEISGVFKRGIHPEVYVTVVAAPVRDEKNVVVGYLLVQTSLDKIAAWIRNVDVGPGGFTYLIDKNGNLLVHPYFDLNNGFVNYSQVSAVKEVLSGKSFVEITYDEMGGEEALSAYGQIPEYKWGVVVQRPTQFAFADYYSSLTHVAFVDIIVGLFLLLLTLLVLKIFSVSSELRRREKVYLNSISDGMLVIDRNWKIALWNNVMEDFTDITDEEAMGQNFKDIVKLVRVGDKKANILFIEEAMLGGEKRSSEDHTVIVDKGGNEVSVVSSAAPIKNDNNVVTGCIVTLRNTTEELLLEKRKTDLIASVIQELKPPLIIINSVAKQFNDARQKITALIPDMSMGISLIVDASQEITQMVDGLLDEIEGANIRHKMIFDLVTMLKSLQARLVPSASLSEVAIHYEPPETFVHVLVDDPELIERSFAGLLDNAIKFSKRGGDIFIEHDAAGKYFKTIIRDNGLGISKEDMLKIYAPTPKSISVEYAKVPQLGLLTIKNNIEENSGIITIESELGAGTTVSVYLPFV</sequence>
<dbReference type="GO" id="GO:0016036">
    <property type="term" value="P:cellular response to phosphate starvation"/>
    <property type="evidence" value="ECO:0007669"/>
    <property type="project" value="TreeGrafter"/>
</dbReference>
<evidence type="ECO:0000256" key="12">
    <source>
        <dbReference type="SAM" id="Phobius"/>
    </source>
</evidence>
<dbReference type="Pfam" id="PF13426">
    <property type="entry name" value="PAS_9"/>
    <property type="match status" value="1"/>
</dbReference>
<protein>
    <recommendedName>
        <fullName evidence="3">histidine kinase</fullName>
        <ecNumber evidence="3">2.7.13.3</ecNumber>
    </recommendedName>
</protein>
<dbReference type="EMBL" id="MHLI01000015">
    <property type="protein sequence ID" value="OGZ05187.1"/>
    <property type="molecule type" value="Genomic_DNA"/>
</dbReference>
<dbReference type="PROSITE" id="PS50109">
    <property type="entry name" value="HIS_KIN"/>
    <property type="match status" value="1"/>
</dbReference>
<dbReference type="CDD" id="cd12912">
    <property type="entry name" value="PDC2_MCP_like"/>
    <property type="match status" value="1"/>
</dbReference>
<dbReference type="PRINTS" id="PR00344">
    <property type="entry name" value="BCTRLSENSOR"/>
</dbReference>
<keyword evidence="6" id="KW-0808">Transferase</keyword>
<organism evidence="15 16">
    <name type="scientific">Candidatus Lloydbacteria bacterium RIFCSPHIGHO2_01_FULL_49_22</name>
    <dbReference type="NCBI Taxonomy" id="1798658"/>
    <lineage>
        <taxon>Bacteria</taxon>
        <taxon>Candidatus Lloydiibacteriota</taxon>
    </lineage>
</organism>
<gene>
    <name evidence="15" type="ORF">A2845_02605</name>
</gene>
<evidence type="ECO:0000256" key="2">
    <source>
        <dbReference type="ARBA" id="ARBA00004651"/>
    </source>
</evidence>
<dbReference type="Gene3D" id="3.30.565.10">
    <property type="entry name" value="Histidine kinase-like ATPase, C-terminal domain"/>
    <property type="match status" value="1"/>
</dbReference>
<keyword evidence="4" id="KW-1003">Cell membrane</keyword>
<evidence type="ECO:0000256" key="11">
    <source>
        <dbReference type="ARBA" id="ARBA00023136"/>
    </source>
</evidence>
<dbReference type="InterPro" id="IPR003594">
    <property type="entry name" value="HATPase_dom"/>
</dbReference>